<dbReference type="Proteomes" id="UP000319578">
    <property type="component" value="Unassembled WGS sequence"/>
</dbReference>
<evidence type="ECO:0000256" key="4">
    <source>
        <dbReference type="ARBA" id="ARBA00022519"/>
    </source>
</evidence>
<feature type="transmembrane region" description="Helical" evidence="10">
    <location>
        <begin position="63"/>
        <end position="81"/>
    </location>
</feature>
<evidence type="ECO:0000256" key="3">
    <source>
        <dbReference type="ARBA" id="ARBA00022475"/>
    </source>
</evidence>
<keyword evidence="14" id="KW-1185">Reference proteome</keyword>
<dbReference type="AlphaFoldDB" id="A0A0K9YYE5"/>
<evidence type="ECO:0000313" key="11">
    <source>
        <dbReference type="EMBL" id="GED69442.1"/>
    </source>
</evidence>
<evidence type="ECO:0000256" key="2">
    <source>
        <dbReference type="ARBA" id="ARBA00022448"/>
    </source>
</evidence>
<gene>
    <name evidence="11" type="primary">livH</name>
    <name evidence="12" type="ORF">ADS79_07230</name>
    <name evidence="11" type="ORF">BRE01_31440</name>
</gene>
<dbReference type="STRING" id="54915.ADS79_07230"/>
<dbReference type="InterPro" id="IPR052157">
    <property type="entry name" value="BCAA_transport_permease"/>
</dbReference>
<dbReference type="PANTHER" id="PTHR11795:SF371">
    <property type="entry name" value="HIGH-AFFINITY BRANCHED-CHAIN AMINO ACID TRANSPORT SYSTEM PERMEASE PROTEIN LIVH"/>
    <property type="match status" value="1"/>
</dbReference>
<dbReference type="OrthoDB" id="9807115at2"/>
<keyword evidence="4" id="KW-0997">Cell inner membrane</keyword>
<keyword evidence="3" id="KW-1003">Cell membrane</keyword>
<reference evidence="11 14" key="3">
    <citation type="submission" date="2019-06" db="EMBL/GenBank/DDBJ databases">
        <title>Whole genome shotgun sequence of Brevibacillus reuszeri NBRC 15719.</title>
        <authorList>
            <person name="Hosoyama A."/>
            <person name="Uohara A."/>
            <person name="Ohji S."/>
            <person name="Ichikawa N."/>
        </authorList>
    </citation>
    <scope>NUCLEOTIDE SEQUENCE [LARGE SCALE GENOMIC DNA]</scope>
    <source>
        <strain evidence="11 14">NBRC 15719</strain>
    </source>
</reference>
<evidence type="ECO:0000313" key="14">
    <source>
        <dbReference type="Proteomes" id="UP000319578"/>
    </source>
</evidence>
<reference evidence="12" key="2">
    <citation type="submission" date="2015-07" db="EMBL/GenBank/DDBJ databases">
        <title>MeaNS - Measles Nucleotide Surveillance Program.</title>
        <authorList>
            <person name="Tran T."/>
            <person name="Druce J."/>
        </authorList>
    </citation>
    <scope>NUCLEOTIDE SEQUENCE</scope>
    <source>
        <strain evidence="12">DSM 9887</strain>
    </source>
</reference>
<feature type="transmembrane region" description="Helical" evidence="10">
    <location>
        <begin position="93"/>
        <end position="114"/>
    </location>
</feature>
<dbReference type="InterPro" id="IPR001851">
    <property type="entry name" value="ABC_transp_permease"/>
</dbReference>
<evidence type="ECO:0000313" key="12">
    <source>
        <dbReference type="EMBL" id="KNB73724.1"/>
    </source>
</evidence>
<proteinExistence type="inferred from homology"/>
<keyword evidence="6" id="KW-0029">Amino-acid transport</keyword>
<comment type="similarity">
    <text evidence="9">Belongs to the binding-protein-dependent transport system permease family. LivHM subfamily.</text>
</comment>
<organism evidence="12 13">
    <name type="scientific">Brevibacillus reuszeri</name>
    <dbReference type="NCBI Taxonomy" id="54915"/>
    <lineage>
        <taxon>Bacteria</taxon>
        <taxon>Bacillati</taxon>
        <taxon>Bacillota</taxon>
        <taxon>Bacilli</taxon>
        <taxon>Bacillales</taxon>
        <taxon>Paenibacillaceae</taxon>
        <taxon>Brevibacillus</taxon>
    </lineage>
</organism>
<dbReference type="EMBL" id="LGIQ01000005">
    <property type="protein sequence ID" value="KNB73724.1"/>
    <property type="molecule type" value="Genomic_DNA"/>
</dbReference>
<sequence length="288" mass="30394">MFWQQLVNGLTVGSTYSLIALGYTLIFGVLGIINMAHGQIFIFGSLVGLVLMTSLNLPLGVALVVAVVVSALLGLVLEYTALRPLRKKNVPHLASLISTIGFAILVEEAMHKLFGADSRAFPQSFGDKPFDLGIIQIRSVDLVILGISIVLMFVLHFWIQKTKMGKAIRATAENTDTANILGINTNMVIVVTVMMASALGGVAGILIGMAYSALIPTMGMTLGFKGLAVLILGGVGSIPGAMVCGVLLGIIEVFTVAYGDSSYRDAVAFGLIIIILLLKPEGLFGRKA</sequence>
<accession>A0A0K9YYE5</accession>
<feature type="transmembrane region" description="Helical" evidence="10">
    <location>
        <begin position="134"/>
        <end position="159"/>
    </location>
</feature>
<dbReference type="GO" id="GO:1903806">
    <property type="term" value="P:L-isoleucine import across plasma membrane"/>
    <property type="evidence" value="ECO:0007669"/>
    <property type="project" value="TreeGrafter"/>
</dbReference>
<dbReference type="GO" id="GO:0015188">
    <property type="term" value="F:L-isoleucine transmembrane transporter activity"/>
    <property type="evidence" value="ECO:0007669"/>
    <property type="project" value="TreeGrafter"/>
</dbReference>
<keyword evidence="8 10" id="KW-0472">Membrane</keyword>
<evidence type="ECO:0000256" key="6">
    <source>
        <dbReference type="ARBA" id="ARBA00022970"/>
    </source>
</evidence>
<dbReference type="EMBL" id="BJON01000012">
    <property type="protein sequence ID" value="GED69442.1"/>
    <property type="molecule type" value="Genomic_DNA"/>
</dbReference>
<dbReference type="GO" id="GO:0015190">
    <property type="term" value="F:L-leucine transmembrane transporter activity"/>
    <property type="evidence" value="ECO:0007669"/>
    <property type="project" value="TreeGrafter"/>
</dbReference>
<dbReference type="GO" id="GO:0015192">
    <property type="term" value="F:L-phenylalanine transmembrane transporter activity"/>
    <property type="evidence" value="ECO:0007669"/>
    <property type="project" value="TreeGrafter"/>
</dbReference>
<evidence type="ECO:0000256" key="10">
    <source>
        <dbReference type="SAM" id="Phobius"/>
    </source>
</evidence>
<dbReference type="CDD" id="cd06582">
    <property type="entry name" value="TM_PBP1_LivH_like"/>
    <property type="match status" value="1"/>
</dbReference>
<protein>
    <submittedName>
        <fullName evidence="11 12">ABC transporter permease</fullName>
    </submittedName>
</protein>
<evidence type="ECO:0000256" key="9">
    <source>
        <dbReference type="ARBA" id="ARBA00037998"/>
    </source>
</evidence>
<dbReference type="GO" id="GO:0005304">
    <property type="term" value="F:L-valine transmembrane transporter activity"/>
    <property type="evidence" value="ECO:0007669"/>
    <property type="project" value="TreeGrafter"/>
</dbReference>
<name>A0A0K9YYE5_9BACL</name>
<evidence type="ECO:0000313" key="13">
    <source>
        <dbReference type="Proteomes" id="UP000036834"/>
    </source>
</evidence>
<evidence type="ECO:0000256" key="1">
    <source>
        <dbReference type="ARBA" id="ARBA00004651"/>
    </source>
</evidence>
<evidence type="ECO:0000256" key="7">
    <source>
        <dbReference type="ARBA" id="ARBA00022989"/>
    </source>
</evidence>
<feature type="transmembrane region" description="Helical" evidence="10">
    <location>
        <begin position="188"/>
        <end position="214"/>
    </location>
</feature>
<keyword evidence="5 10" id="KW-0812">Transmembrane</keyword>
<dbReference type="PATRIC" id="fig|54915.3.peg.6876"/>
<comment type="subcellular location">
    <subcellularLocation>
        <location evidence="1">Cell membrane</location>
        <topology evidence="1">Multi-pass membrane protein</topology>
    </subcellularLocation>
</comment>
<keyword evidence="7 10" id="KW-1133">Transmembrane helix</keyword>
<dbReference type="GO" id="GO:0042941">
    <property type="term" value="P:D-alanine transmembrane transport"/>
    <property type="evidence" value="ECO:0007669"/>
    <property type="project" value="TreeGrafter"/>
</dbReference>
<dbReference type="RefSeq" id="WP_049737730.1">
    <property type="nucleotide sequence ID" value="NZ_BJON01000012.1"/>
</dbReference>
<comment type="caution">
    <text evidence="12">The sequence shown here is derived from an EMBL/GenBank/DDBJ whole genome shotgun (WGS) entry which is preliminary data.</text>
</comment>
<dbReference type="Proteomes" id="UP000036834">
    <property type="component" value="Unassembled WGS sequence"/>
</dbReference>
<keyword evidence="2" id="KW-0813">Transport</keyword>
<dbReference type="PANTHER" id="PTHR11795">
    <property type="entry name" value="BRANCHED-CHAIN AMINO ACID TRANSPORT SYSTEM PERMEASE PROTEIN LIVH"/>
    <property type="match status" value="1"/>
</dbReference>
<feature type="transmembrane region" description="Helical" evidence="10">
    <location>
        <begin position="226"/>
        <end position="250"/>
    </location>
</feature>
<dbReference type="Pfam" id="PF02653">
    <property type="entry name" value="BPD_transp_2"/>
    <property type="match status" value="1"/>
</dbReference>
<dbReference type="GO" id="GO:0005886">
    <property type="term" value="C:plasma membrane"/>
    <property type="evidence" value="ECO:0007669"/>
    <property type="project" value="UniProtKB-SubCell"/>
</dbReference>
<feature type="transmembrane region" description="Helical" evidence="10">
    <location>
        <begin position="12"/>
        <end position="33"/>
    </location>
</feature>
<feature type="transmembrane region" description="Helical" evidence="10">
    <location>
        <begin position="262"/>
        <end position="278"/>
    </location>
</feature>
<evidence type="ECO:0000256" key="8">
    <source>
        <dbReference type="ARBA" id="ARBA00023136"/>
    </source>
</evidence>
<dbReference type="GO" id="GO:0015808">
    <property type="term" value="P:L-alanine transport"/>
    <property type="evidence" value="ECO:0007669"/>
    <property type="project" value="TreeGrafter"/>
</dbReference>
<evidence type="ECO:0000256" key="5">
    <source>
        <dbReference type="ARBA" id="ARBA00022692"/>
    </source>
</evidence>
<reference evidence="13" key="1">
    <citation type="submission" date="2015-07" db="EMBL/GenBank/DDBJ databases">
        <title>Genome sequencing project for genomic taxonomy and phylogenomics of Bacillus-like bacteria.</title>
        <authorList>
            <person name="Liu B."/>
            <person name="Wang J."/>
            <person name="Zhu Y."/>
            <person name="Liu G."/>
            <person name="Chen Q."/>
            <person name="Chen Z."/>
            <person name="Lan J."/>
            <person name="Che J."/>
            <person name="Ge C."/>
            <person name="Shi H."/>
            <person name="Pan Z."/>
            <person name="Liu X."/>
        </authorList>
    </citation>
    <scope>NUCLEOTIDE SEQUENCE [LARGE SCALE GENOMIC DNA]</scope>
    <source>
        <strain evidence="13">DSM 9887</strain>
    </source>
</reference>